<dbReference type="SUPFAM" id="SSF54211">
    <property type="entry name" value="Ribosomal protein S5 domain 2-like"/>
    <property type="match status" value="1"/>
</dbReference>
<keyword evidence="1 3" id="KW-0418">Kinase</keyword>
<keyword evidence="1" id="KW-0808">Transferase</keyword>
<dbReference type="EC" id="2.7.1.169" evidence="1"/>
<dbReference type="PANTHER" id="PTHR42282">
    <property type="entry name" value="PANTOATE KINASE-RELATED"/>
    <property type="match status" value="1"/>
</dbReference>
<dbReference type="RefSeq" id="WP_008082324.1">
    <property type="nucleotide sequence ID" value="NC_013926.1"/>
</dbReference>
<evidence type="ECO:0000313" key="4">
    <source>
        <dbReference type="Proteomes" id="UP000001400"/>
    </source>
</evidence>
<keyword evidence="1" id="KW-0173">Coenzyme A biosynthesis</keyword>
<keyword evidence="1" id="KW-0067">ATP-binding</keyword>
<comment type="similarity">
    <text evidence="1">Belongs to the GHMP kinase family. PoK subfamily.</text>
</comment>
<name>B5I9U5_ACIB4</name>
<dbReference type="PIRSF" id="PIRSF016896">
    <property type="entry name" value="GHMP_arc_MJ0969"/>
    <property type="match status" value="1"/>
</dbReference>
<dbReference type="UniPathway" id="UPA00241"/>
<evidence type="ECO:0000259" key="2">
    <source>
        <dbReference type="Pfam" id="PF00288"/>
    </source>
</evidence>
<comment type="pathway">
    <text evidence="1">Cofactor biosynthesis; coenzyme A biosynthesis.</text>
</comment>
<dbReference type="GO" id="GO:0005524">
    <property type="term" value="F:ATP binding"/>
    <property type="evidence" value="ECO:0007669"/>
    <property type="project" value="UniProtKB-KW"/>
</dbReference>
<dbReference type="OrthoDB" id="85822at2157"/>
<dbReference type="eggNOG" id="arCOG04263">
    <property type="taxonomic scope" value="Archaea"/>
</dbReference>
<gene>
    <name evidence="3" type="ordered locus">Aboo_0613</name>
</gene>
<organism evidence="3 4">
    <name type="scientific">Aciduliprofundum boonei (strain DSM 19572 / T469)</name>
    <dbReference type="NCBI Taxonomy" id="439481"/>
    <lineage>
        <taxon>Archaea</taxon>
        <taxon>Methanobacteriati</taxon>
        <taxon>Thermoplasmatota</taxon>
        <taxon>DHVE2 group</taxon>
        <taxon>Candidatus Aciduliprofundum</taxon>
    </lineage>
</organism>
<sequence length="273" mass="30185">MTRAFSPGSITLFFEIRDEHKEPLRIGSRGIGICVSLGAITSVQEGEELRVFVNGKSMKNSLQEDIARAYGFKGTIKTDSQLPVSQGFGMSAAAALSTSLAIAKLKNATYLQAAQIAHRIEVERKSGLGDVTSQYEGGFTLRIKEGIHPYGIVDRLFFPPIPISLVTFKEGIETKEILKDEDMRKIIKKEGHRAMEKFLNMPTFENAIRIARDFALKTSLISDEGKEFLKACNNAAIAMIGNSAIVFGECKEEIVEDYKVYRVCLGDRAKLLP</sequence>
<keyword evidence="1" id="KW-0547">Nucleotide-binding</keyword>
<dbReference type="GeneID" id="8827558"/>
<dbReference type="GO" id="GO:0015937">
    <property type="term" value="P:coenzyme A biosynthetic process"/>
    <property type="evidence" value="ECO:0007669"/>
    <property type="project" value="UniProtKB-UniRule"/>
</dbReference>
<dbReference type="InterPro" id="IPR020568">
    <property type="entry name" value="Ribosomal_Su5_D2-typ_SF"/>
</dbReference>
<dbReference type="KEGG" id="abi:Aboo_0613"/>
<keyword evidence="4" id="KW-1185">Reference proteome</keyword>
<dbReference type="PANTHER" id="PTHR42282:SF1">
    <property type="entry name" value="PANTOATE KINASE"/>
    <property type="match status" value="1"/>
</dbReference>
<dbReference type="AlphaFoldDB" id="B5I9U5"/>
<dbReference type="HAMAP" id="MF_02223">
    <property type="entry name" value="Pantoate_kinase"/>
    <property type="match status" value="1"/>
</dbReference>
<dbReference type="GO" id="GO:0016301">
    <property type="term" value="F:kinase activity"/>
    <property type="evidence" value="ECO:0007669"/>
    <property type="project" value="UniProtKB-UniRule"/>
</dbReference>
<dbReference type="STRING" id="439481.Aboo_0613"/>
<accession>B5I9U5</accession>
<reference evidence="3" key="1">
    <citation type="submission" date="2010-02" db="EMBL/GenBank/DDBJ databases">
        <title>Complete sequence of Aciduliprofundum boonei T469.</title>
        <authorList>
            <consortium name="US DOE Joint Genome Institute"/>
            <person name="Lucas S."/>
            <person name="Copeland A."/>
            <person name="Lapidus A."/>
            <person name="Cheng J.-F."/>
            <person name="Bruce D."/>
            <person name="Goodwin L."/>
            <person name="Pitluck S."/>
            <person name="Saunders E."/>
            <person name="Detter J.C."/>
            <person name="Han C."/>
            <person name="Tapia R."/>
            <person name="Land M."/>
            <person name="Hauser L."/>
            <person name="Kyrpides N."/>
            <person name="Mikhailova N."/>
            <person name="Flores G."/>
            <person name="Reysenbach A.-L."/>
            <person name="Woyke T."/>
        </authorList>
    </citation>
    <scope>NUCLEOTIDE SEQUENCE</scope>
    <source>
        <strain evidence="3">T469</strain>
    </source>
</reference>
<evidence type="ECO:0000313" key="3">
    <source>
        <dbReference type="EMBL" id="ADD08424.1"/>
    </source>
</evidence>
<dbReference type="Gene3D" id="3.30.230.10">
    <property type="match status" value="1"/>
</dbReference>
<protein>
    <recommendedName>
        <fullName evidence="1">Pantoate kinase</fullName>
        <shortName evidence="1">PoK</shortName>
        <ecNumber evidence="1">2.7.1.169</ecNumber>
    </recommendedName>
</protein>
<dbReference type="InterPro" id="IPR006204">
    <property type="entry name" value="GHMP_kinase_N_dom"/>
</dbReference>
<comment type="catalytic activity">
    <reaction evidence="1">
        <text>(R)-pantoate + ATP = (R)-4-phosphopantoate + ADP + H(+)</text>
        <dbReference type="Rhea" id="RHEA:28246"/>
        <dbReference type="ChEBI" id="CHEBI:15378"/>
        <dbReference type="ChEBI" id="CHEBI:15980"/>
        <dbReference type="ChEBI" id="CHEBI:30616"/>
        <dbReference type="ChEBI" id="CHEBI:61294"/>
        <dbReference type="ChEBI" id="CHEBI:456216"/>
        <dbReference type="EC" id="2.7.1.169"/>
    </reaction>
</comment>
<dbReference type="InterPro" id="IPR014721">
    <property type="entry name" value="Ribsml_uS5_D2-typ_fold_subgr"/>
</dbReference>
<evidence type="ECO:0000256" key="1">
    <source>
        <dbReference type="HAMAP-Rule" id="MF_02223"/>
    </source>
</evidence>
<dbReference type="InterPro" id="IPR012043">
    <property type="entry name" value="PoK"/>
</dbReference>
<proteinExistence type="inferred from homology"/>
<comment type="function">
    <text evidence="1">Phosphorylates (R)-pantoate to form (R)-4-phosphopantoate in the CoA biosynthesis pathway.</text>
</comment>
<feature type="domain" description="GHMP kinase N-terminal" evidence="2">
    <location>
        <begin position="66"/>
        <end position="138"/>
    </location>
</feature>
<dbReference type="Proteomes" id="UP000001400">
    <property type="component" value="Chromosome"/>
</dbReference>
<dbReference type="Pfam" id="PF00288">
    <property type="entry name" value="GHMP_kinases_N"/>
    <property type="match status" value="1"/>
</dbReference>
<dbReference type="HOGENOM" id="CLU_081191_0_0_2"/>
<dbReference type="EMBL" id="CP001941">
    <property type="protein sequence ID" value="ADD08424.1"/>
    <property type="molecule type" value="Genomic_DNA"/>
</dbReference>